<organism evidence="1">
    <name type="scientific">bioreactor metagenome</name>
    <dbReference type="NCBI Taxonomy" id="1076179"/>
    <lineage>
        <taxon>unclassified sequences</taxon>
        <taxon>metagenomes</taxon>
        <taxon>ecological metagenomes</taxon>
    </lineage>
</organism>
<comment type="caution">
    <text evidence="1">The sequence shown here is derived from an EMBL/GenBank/DDBJ whole genome shotgun (WGS) entry which is preliminary data.</text>
</comment>
<sequence>MGQLNTGICLVGALAQDMIDKHRIIFKECLISNKPISNFLTHLVTRNVRTVITLY</sequence>
<evidence type="ECO:0000313" key="1">
    <source>
        <dbReference type="EMBL" id="MPN37302.1"/>
    </source>
</evidence>
<proteinExistence type="predicted"/>
<dbReference type="AlphaFoldDB" id="A0A645HFZ2"/>
<dbReference type="EMBL" id="VSSQ01091879">
    <property type="protein sequence ID" value="MPN37302.1"/>
    <property type="molecule type" value="Genomic_DNA"/>
</dbReference>
<protein>
    <submittedName>
        <fullName evidence="1">Uncharacterized protein</fullName>
    </submittedName>
</protein>
<reference evidence="1" key="1">
    <citation type="submission" date="2019-08" db="EMBL/GenBank/DDBJ databases">
        <authorList>
            <person name="Kucharzyk K."/>
            <person name="Murdoch R.W."/>
            <person name="Higgins S."/>
            <person name="Loffler F."/>
        </authorList>
    </citation>
    <scope>NUCLEOTIDE SEQUENCE</scope>
</reference>
<accession>A0A645HFZ2</accession>
<name>A0A645HFZ2_9ZZZZ</name>
<gene>
    <name evidence="1" type="ORF">SDC9_184818</name>
</gene>